<feature type="transmembrane region" description="Helical" evidence="1">
    <location>
        <begin position="109"/>
        <end position="129"/>
    </location>
</feature>
<sequence>MGWFVLLRRLGVRPVIAAVAALSACLGGFVTGVSTVWIFMQAAFTWLPWVIYGIVRQLTAPGWGGAAALVIGLVATAFLGHPQMLIYQWLTAGLFLLAFGLLVHRRAAAWPGLLGLLAWAGVLSLPALLPMTELFSLSIRTRSFKIAEFMRRGLSPWALIGWLLPIFRAPTGVFLERASVMGYQGAWVVPAIVAGLLRVDRAGRDTTGRAFVACALVVMVLLVIAGGGHNPLYRATYGLPLWSSLRWPFKIFLMSQGVLVLVAALGLELWVRDLAGLRWLRGAPVALFVLAAVVAAARVGVVADPSGAFVLGLIGAAATLAALPWLERRWACVLFAAGAFASVASVTAAAHDLSMKRYTEGHGRVGAAALGLTRDVRVLPLTTQDEAAPEVEPLALFHSATANGYLGATGTTAGLVPTWYSQTLPCDVFGAPDADAARILLGSHLLRTFNVGYLIVGARDTATRALVETMGGATLRHATGEALTYEVQGTLPRAYFASRAYRFAQADFWRGMVLDQAPVDAAFIDGWDGAEVVPIGRVTGSRWRESRIDIAVDAPDGGLLVVGESDFPGWSCRVDGRPAPIERVNQRVIGVALPRGARQVRLDIHSDGLDRGLWAAALGSLLAAAILVVARRRSAAATSAAA</sequence>
<feature type="transmembrane region" description="Helical" evidence="1">
    <location>
        <begin position="333"/>
        <end position="350"/>
    </location>
</feature>
<feature type="transmembrane region" description="Helical" evidence="1">
    <location>
        <begin position="283"/>
        <end position="301"/>
    </location>
</feature>
<organism evidence="2 3">
    <name type="scientific">Eiseniibacteriota bacterium</name>
    <dbReference type="NCBI Taxonomy" id="2212470"/>
    <lineage>
        <taxon>Bacteria</taxon>
        <taxon>Candidatus Eiseniibacteriota</taxon>
    </lineage>
</organism>
<keyword evidence="1" id="KW-0812">Transmembrane</keyword>
<dbReference type="EMBL" id="VBPB01000148">
    <property type="protein sequence ID" value="TMQ71726.1"/>
    <property type="molecule type" value="Genomic_DNA"/>
</dbReference>
<evidence type="ECO:0000313" key="3">
    <source>
        <dbReference type="Proteomes" id="UP000319771"/>
    </source>
</evidence>
<feature type="transmembrane region" description="Helical" evidence="1">
    <location>
        <begin position="180"/>
        <end position="199"/>
    </location>
</feature>
<gene>
    <name evidence="2" type="ORF">E6K81_09395</name>
</gene>
<evidence type="ECO:0000256" key="1">
    <source>
        <dbReference type="SAM" id="Phobius"/>
    </source>
</evidence>
<feature type="transmembrane region" description="Helical" evidence="1">
    <location>
        <begin position="612"/>
        <end position="630"/>
    </location>
</feature>
<evidence type="ECO:0000313" key="2">
    <source>
        <dbReference type="EMBL" id="TMQ71726.1"/>
    </source>
</evidence>
<keyword evidence="1" id="KW-0472">Membrane</keyword>
<feature type="transmembrane region" description="Helical" evidence="1">
    <location>
        <begin position="211"/>
        <end position="229"/>
    </location>
</feature>
<evidence type="ECO:0008006" key="4">
    <source>
        <dbReference type="Google" id="ProtNLM"/>
    </source>
</evidence>
<proteinExistence type="predicted"/>
<dbReference type="AlphaFoldDB" id="A0A538U757"/>
<feature type="transmembrane region" description="Helical" evidence="1">
    <location>
        <begin position="307"/>
        <end position="326"/>
    </location>
</feature>
<name>A0A538U757_UNCEI</name>
<feature type="transmembrane region" description="Helical" evidence="1">
    <location>
        <begin position="60"/>
        <end position="79"/>
    </location>
</feature>
<feature type="transmembrane region" description="Helical" evidence="1">
    <location>
        <begin position="249"/>
        <end position="271"/>
    </location>
</feature>
<reference evidence="2 3" key="1">
    <citation type="journal article" date="2019" name="Nat. Microbiol.">
        <title>Mediterranean grassland soil C-N compound turnover is dependent on rainfall and depth, and is mediated by genomically divergent microorganisms.</title>
        <authorList>
            <person name="Diamond S."/>
            <person name="Andeer P.F."/>
            <person name="Li Z."/>
            <person name="Crits-Christoph A."/>
            <person name="Burstein D."/>
            <person name="Anantharaman K."/>
            <person name="Lane K.R."/>
            <person name="Thomas B.C."/>
            <person name="Pan C."/>
            <person name="Northen T.R."/>
            <person name="Banfield J.F."/>
        </authorList>
    </citation>
    <scope>NUCLEOTIDE SEQUENCE [LARGE SCALE GENOMIC DNA]</scope>
    <source>
        <strain evidence="2">WS_11</strain>
    </source>
</reference>
<dbReference type="Proteomes" id="UP000319771">
    <property type="component" value="Unassembled WGS sequence"/>
</dbReference>
<keyword evidence="1" id="KW-1133">Transmembrane helix</keyword>
<accession>A0A538U757</accession>
<feature type="transmembrane region" description="Helical" evidence="1">
    <location>
        <begin position="86"/>
        <end position="103"/>
    </location>
</feature>
<feature type="transmembrane region" description="Helical" evidence="1">
    <location>
        <begin position="12"/>
        <end position="40"/>
    </location>
</feature>
<protein>
    <recommendedName>
        <fullName evidence="4">YfhO family protein</fullName>
    </recommendedName>
</protein>
<comment type="caution">
    <text evidence="2">The sequence shown here is derived from an EMBL/GenBank/DDBJ whole genome shotgun (WGS) entry which is preliminary data.</text>
</comment>